<keyword evidence="4 15" id="KW-0963">Cytoplasm</keyword>
<dbReference type="InterPro" id="IPR045864">
    <property type="entry name" value="aa-tRNA-synth_II/BPL/LPL"/>
</dbReference>
<keyword evidence="7 15" id="KW-0479">Metal-binding</keyword>
<dbReference type="PROSITE" id="PS50886">
    <property type="entry name" value="TRBD"/>
    <property type="match status" value="1"/>
</dbReference>
<dbReference type="InterPro" id="IPR009061">
    <property type="entry name" value="DNA-bd_dom_put_sf"/>
</dbReference>
<dbReference type="SMART" id="SM00896">
    <property type="entry name" value="FDX-ACB"/>
    <property type="match status" value="1"/>
</dbReference>
<dbReference type="PROSITE" id="PS51447">
    <property type="entry name" value="FDX_ACB"/>
    <property type="match status" value="1"/>
</dbReference>
<dbReference type="EC" id="6.1.1.20" evidence="15"/>
<dbReference type="NCBIfam" id="TIGR00472">
    <property type="entry name" value="pheT_bact"/>
    <property type="match status" value="1"/>
</dbReference>
<name>A0A2H0TY33_9BACT</name>
<evidence type="ECO:0000256" key="3">
    <source>
        <dbReference type="ARBA" id="ARBA00011209"/>
    </source>
</evidence>
<evidence type="ECO:0000256" key="2">
    <source>
        <dbReference type="ARBA" id="ARBA00008653"/>
    </source>
</evidence>
<comment type="cofactor">
    <cofactor evidence="15">
        <name>Mg(2+)</name>
        <dbReference type="ChEBI" id="CHEBI:18420"/>
    </cofactor>
    <text evidence="15">Binds 2 magnesium ions per tetramer.</text>
</comment>
<dbReference type="SUPFAM" id="SSF54991">
    <property type="entry name" value="Anticodon-binding domain of PheRS"/>
    <property type="match status" value="1"/>
</dbReference>
<dbReference type="SUPFAM" id="SSF46955">
    <property type="entry name" value="Putative DNA-binding domain"/>
    <property type="match status" value="1"/>
</dbReference>
<evidence type="ECO:0000256" key="6">
    <source>
        <dbReference type="ARBA" id="ARBA00022598"/>
    </source>
</evidence>
<evidence type="ECO:0000256" key="9">
    <source>
        <dbReference type="ARBA" id="ARBA00022840"/>
    </source>
</evidence>
<evidence type="ECO:0000256" key="16">
    <source>
        <dbReference type="PROSITE-ProRule" id="PRU00209"/>
    </source>
</evidence>
<dbReference type="Gene3D" id="3.30.930.10">
    <property type="entry name" value="Bira Bifunctional Protein, Domain 2"/>
    <property type="match status" value="1"/>
</dbReference>
<dbReference type="PANTHER" id="PTHR10947:SF0">
    <property type="entry name" value="PHENYLALANINE--TRNA LIGASE BETA SUBUNIT"/>
    <property type="match status" value="1"/>
</dbReference>
<feature type="binding site" evidence="15">
    <location>
        <position position="482"/>
    </location>
    <ligand>
        <name>Mg(2+)</name>
        <dbReference type="ChEBI" id="CHEBI:18420"/>
        <note>shared with alpha subunit</note>
    </ligand>
</feature>
<keyword evidence="13 15" id="KW-0030">Aminoacyl-tRNA synthetase</keyword>
<keyword evidence="12 15" id="KW-0648">Protein biosynthesis</keyword>
<dbReference type="HAMAP" id="MF_00283">
    <property type="entry name" value="Phe_tRNA_synth_beta1"/>
    <property type="match status" value="1"/>
</dbReference>
<dbReference type="PANTHER" id="PTHR10947">
    <property type="entry name" value="PHENYLALANYL-TRNA SYNTHETASE BETA CHAIN AND LEUCINE-RICH REPEAT-CONTAINING PROTEIN 47"/>
    <property type="match status" value="1"/>
</dbReference>
<comment type="subunit">
    <text evidence="3 15">Tetramer of two alpha and two beta subunits.</text>
</comment>
<protein>
    <recommendedName>
        <fullName evidence="15">Phenylalanine--tRNA ligase beta subunit</fullName>
        <ecNumber evidence="15">6.1.1.20</ecNumber>
    </recommendedName>
    <alternativeName>
        <fullName evidence="15">Phenylalanyl-tRNA synthetase beta subunit</fullName>
        <shortName evidence="15">PheRS</shortName>
    </alternativeName>
</protein>
<evidence type="ECO:0000256" key="15">
    <source>
        <dbReference type="HAMAP-Rule" id="MF_00283"/>
    </source>
</evidence>
<feature type="domain" description="B5" evidence="19">
    <location>
        <begin position="417"/>
        <end position="494"/>
    </location>
</feature>
<dbReference type="FunFam" id="3.30.70.380:FF:000001">
    <property type="entry name" value="Phenylalanine--tRNA ligase beta subunit"/>
    <property type="match status" value="1"/>
</dbReference>
<dbReference type="Pfam" id="PF03484">
    <property type="entry name" value="B5"/>
    <property type="match status" value="1"/>
</dbReference>
<dbReference type="GO" id="GO:0009328">
    <property type="term" value="C:phenylalanine-tRNA ligase complex"/>
    <property type="evidence" value="ECO:0007669"/>
    <property type="project" value="TreeGrafter"/>
</dbReference>
<dbReference type="Pfam" id="PF03147">
    <property type="entry name" value="FDX-ACB"/>
    <property type="match status" value="1"/>
</dbReference>
<evidence type="ECO:0000256" key="5">
    <source>
        <dbReference type="ARBA" id="ARBA00022555"/>
    </source>
</evidence>
<evidence type="ECO:0000256" key="12">
    <source>
        <dbReference type="ARBA" id="ARBA00022917"/>
    </source>
</evidence>
<feature type="binding site" evidence="15">
    <location>
        <position position="481"/>
    </location>
    <ligand>
        <name>Mg(2+)</name>
        <dbReference type="ChEBI" id="CHEBI:18420"/>
        <note>shared with alpha subunit</note>
    </ligand>
</feature>
<proteinExistence type="inferred from homology"/>
<dbReference type="InterPro" id="IPR002547">
    <property type="entry name" value="tRNA-bd_dom"/>
</dbReference>
<dbReference type="Gene3D" id="3.30.70.380">
    <property type="entry name" value="Ferrodoxin-fold anticodon-binding domain"/>
    <property type="match status" value="1"/>
</dbReference>
<dbReference type="Gene3D" id="3.30.56.10">
    <property type="match status" value="2"/>
</dbReference>
<evidence type="ECO:0000256" key="10">
    <source>
        <dbReference type="ARBA" id="ARBA00022842"/>
    </source>
</evidence>
<accession>A0A2H0TY33</accession>
<dbReference type="SUPFAM" id="SSF50249">
    <property type="entry name" value="Nucleic acid-binding proteins"/>
    <property type="match status" value="1"/>
</dbReference>
<dbReference type="InterPro" id="IPR033714">
    <property type="entry name" value="tRNA_bind_bactPheRS"/>
</dbReference>
<keyword evidence="5 16" id="KW-0820">tRNA-binding</keyword>
<comment type="subcellular location">
    <subcellularLocation>
        <location evidence="1 15">Cytoplasm</location>
    </subcellularLocation>
</comment>
<keyword evidence="10 15" id="KW-0460">Magnesium</keyword>
<dbReference type="Gene3D" id="3.50.40.10">
    <property type="entry name" value="Phenylalanyl-trna Synthetase, Chain B, domain 3"/>
    <property type="match status" value="1"/>
</dbReference>
<dbReference type="InterPro" id="IPR036690">
    <property type="entry name" value="Fdx_antiC-bd_sf"/>
</dbReference>
<dbReference type="Pfam" id="PF01588">
    <property type="entry name" value="tRNA_bind"/>
    <property type="match status" value="1"/>
</dbReference>
<evidence type="ECO:0000313" key="21">
    <source>
        <dbReference type="Proteomes" id="UP000230852"/>
    </source>
</evidence>
<sequence length="813" mass="91673">MKISFKWLKQYVDLSESILAEEVAARLKASTVEVEELIDLSKSFENIVVGQVKSIEKHSDADKLNVCSVFDGKENWQVVCGGSNVVKDMKVAFAKIGAKVKWHGEGDLIELSKAKIRGVESFGMICASEEIGLGEKFKSKSEKEILDLSSLDLKVGDNLAKALNLDDAIFDIDNKSLSNRPDLWGHYGIAREVSALFNKKLKEYKTEEIKFSKNGGQKLSAKVEDNNLCPRYMVLEMDNIKVADSPEWLKTKLSAVGLKSINNIVDITNFIMFDLGQPMHAFDKAKIFGTEIFVRKAKDGEKFMALDNNEYELKSSDLVIADNEKVVALAGIMGGQNSEITENTTNIIFESANFGASNIRKTSTRLGLRSDSSARFEKSLDPNMTKIAMQKAIELVMQVCPEAKIVNKLVDEKSFSLNQGPIEISLEFIKAKLGLEIEKKNVINILSNLGFVITEKKDKMFVKIPTWRATKDISIPEDLVEEIARVYGYSKIEATLPTFIINPPEKNKLRDLERKAQQILSKTCGFTESYSYSFVSPQILQKLMLNTENHLELNNPIAKDRPYLRRSILPNLLESLEKNSHEFDEVAMFEIGQVFHVEESGVRMEEKSDELLPRQDTMLSLVYSAKNNKVPFFEVKSALEKVLAECGVDFSWQESEIIENYLHPARLSKVVINDVEIGIVAELHPAVQKNIGIDNRVAVTEISLDKLVDFIQEKNNYQILSQYPDVLRDVALLVDKKITNLELLNTIKAVSDLITEVELFDVFESDKIGKDKKSMAYHITYSSSEKTLETEEVEKVHKQVLEKLQKSFGAEVR</sequence>
<gene>
    <name evidence="15" type="primary">pheT</name>
    <name evidence="20" type="ORF">COU28_03260</name>
</gene>
<feature type="domain" description="FDX-ACB" evidence="18">
    <location>
        <begin position="721"/>
        <end position="813"/>
    </location>
</feature>
<dbReference type="Pfam" id="PF17759">
    <property type="entry name" value="tRNA_synthFbeta"/>
    <property type="match status" value="1"/>
</dbReference>
<dbReference type="PROSITE" id="PS51483">
    <property type="entry name" value="B5"/>
    <property type="match status" value="1"/>
</dbReference>
<evidence type="ECO:0000259" key="17">
    <source>
        <dbReference type="PROSITE" id="PS50886"/>
    </source>
</evidence>
<evidence type="ECO:0000256" key="11">
    <source>
        <dbReference type="ARBA" id="ARBA00022884"/>
    </source>
</evidence>
<dbReference type="SUPFAM" id="SSF55681">
    <property type="entry name" value="Class II aaRS and biotin synthetases"/>
    <property type="match status" value="1"/>
</dbReference>
<dbReference type="InterPro" id="IPR045060">
    <property type="entry name" value="Phe-tRNA-ligase_IIc_bsu"/>
</dbReference>
<comment type="catalytic activity">
    <reaction evidence="14 15">
        <text>tRNA(Phe) + L-phenylalanine + ATP = L-phenylalanyl-tRNA(Phe) + AMP + diphosphate + H(+)</text>
        <dbReference type="Rhea" id="RHEA:19413"/>
        <dbReference type="Rhea" id="RHEA-COMP:9668"/>
        <dbReference type="Rhea" id="RHEA-COMP:9699"/>
        <dbReference type="ChEBI" id="CHEBI:15378"/>
        <dbReference type="ChEBI" id="CHEBI:30616"/>
        <dbReference type="ChEBI" id="CHEBI:33019"/>
        <dbReference type="ChEBI" id="CHEBI:58095"/>
        <dbReference type="ChEBI" id="CHEBI:78442"/>
        <dbReference type="ChEBI" id="CHEBI:78531"/>
        <dbReference type="ChEBI" id="CHEBI:456215"/>
        <dbReference type="EC" id="6.1.1.20"/>
    </reaction>
</comment>
<dbReference type="SUPFAM" id="SSF56037">
    <property type="entry name" value="PheT/TilS domain"/>
    <property type="match status" value="1"/>
</dbReference>
<evidence type="ECO:0000256" key="13">
    <source>
        <dbReference type="ARBA" id="ARBA00023146"/>
    </source>
</evidence>
<evidence type="ECO:0000256" key="14">
    <source>
        <dbReference type="ARBA" id="ARBA00049255"/>
    </source>
</evidence>
<dbReference type="InterPro" id="IPR005147">
    <property type="entry name" value="tRNA_synthase_B5-dom"/>
</dbReference>
<evidence type="ECO:0000256" key="7">
    <source>
        <dbReference type="ARBA" id="ARBA00022723"/>
    </source>
</evidence>
<feature type="domain" description="TRNA-binding" evidence="17">
    <location>
        <begin position="41"/>
        <end position="160"/>
    </location>
</feature>
<dbReference type="CDD" id="cd02796">
    <property type="entry name" value="tRNA_bind_bactPheRS"/>
    <property type="match status" value="1"/>
</dbReference>
<keyword evidence="11 16" id="KW-0694">RNA-binding</keyword>
<dbReference type="InterPro" id="IPR041616">
    <property type="entry name" value="PheRS_beta_core"/>
</dbReference>
<comment type="caution">
    <text evidence="20">The sequence shown here is derived from an EMBL/GenBank/DDBJ whole genome shotgun (WGS) entry which is preliminary data.</text>
</comment>
<reference evidence="21" key="1">
    <citation type="submission" date="2017-09" db="EMBL/GenBank/DDBJ databases">
        <title>Depth-based differentiation of microbial function through sediment-hosted aquifers and enrichment of novel symbionts in the deep terrestrial subsurface.</title>
        <authorList>
            <person name="Probst A.J."/>
            <person name="Ladd B."/>
            <person name="Jarett J.K."/>
            <person name="Geller-Mcgrath D.E."/>
            <person name="Sieber C.M.K."/>
            <person name="Emerson J.B."/>
            <person name="Anantharaman K."/>
            <person name="Thomas B.C."/>
            <person name="Malmstrom R."/>
            <person name="Stieglmeier M."/>
            <person name="Klingl A."/>
            <person name="Woyke T."/>
            <person name="Ryan C.M."/>
            <person name="Banfield J.F."/>
        </authorList>
    </citation>
    <scope>NUCLEOTIDE SEQUENCE [LARGE SCALE GENOMIC DNA]</scope>
</reference>
<dbReference type="Proteomes" id="UP000230852">
    <property type="component" value="Unassembled WGS sequence"/>
</dbReference>
<dbReference type="Gene3D" id="2.40.50.140">
    <property type="entry name" value="Nucleic acid-binding proteins"/>
    <property type="match status" value="1"/>
</dbReference>
<dbReference type="GO" id="GO:0000049">
    <property type="term" value="F:tRNA binding"/>
    <property type="evidence" value="ECO:0007669"/>
    <property type="project" value="UniProtKB-UniRule"/>
</dbReference>
<evidence type="ECO:0000259" key="18">
    <source>
        <dbReference type="PROSITE" id="PS51447"/>
    </source>
</evidence>
<keyword evidence="8 15" id="KW-0547">Nucleotide-binding</keyword>
<dbReference type="GO" id="GO:0004826">
    <property type="term" value="F:phenylalanine-tRNA ligase activity"/>
    <property type="evidence" value="ECO:0007669"/>
    <property type="project" value="UniProtKB-UniRule"/>
</dbReference>
<evidence type="ECO:0000256" key="1">
    <source>
        <dbReference type="ARBA" id="ARBA00004496"/>
    </source>
</evidence>
<dbReference type="SMART" id="SM00874">
    <property type="entry name" value="B5"/>
    <property type="match status" value="1"/>
</dbReference>
<dbReference type="InterPro" id="IPR004532">
    <property type="entry name" value="Phe-tRNA-ligase_IIc_bsu_bact"/>
</dbReference>
<dbReference type="CDD" id="cd00769">
    <property type="entry name" value="PheRS_beta_core"/>
    <property type="match status" value="1"/>
</dbReference>
<comment type="similarity">
    <text evidence="2 15">Belongs to the phenylalanyl-tRNA synthetase beta subunit family. Type 1 subfamily.</text>
</comment>
<dbReference type="GO" id="GO:0005524">
    <property type="term" value="F:ATP binding"/>
    <property type="evidence" value="ECO:0007669"/>
    <property type="project" value="UniProtKB-UniRule"/>
</dbReference>
<evidence type="ECO:0000259" key="19">
    <source>
        <dbReference type="PROSITE" id="PS51483"/>
    </source>
</evidence>
<organism evidence="20 21">
    <name type="scientific">Candidatus Magasanikbacteria bacterium CG10_big_fil_rev_8_21_14_0_10_36_16</name>
    <dbReference type="NCBI Taxonomy" id="1974645"/>
    <lineage>
        <taxon>Bacteria</taxon>
        <taxon>Candidatus Magasanikiibacteriota</taxon>
    </lineage>
</organism>
<dbReference type="AlphaFoldDB" id="A0A2H0TY33"/>
<dbReference type="GO" id="GO:0000287">
    <property type="term" value="F:magnesium ion binding"/>
    <property type="evidence" value="ECO:0007669"/>
    <property type="project" value="UniProtKB-UniRule"/>
</dbReference>
<feature type="binding site" evidence="15">
    <location>
        <position position="478"/>
    </location>
    <ligand>
        <name>Mg(2+)</name>
        <dbReference type="ChEBI" id="CHEBI:18420"/>
        <note>shared with alpha subunit</note>
    </ligand>
</feature>
<keyword evidence="6 15" id="KW-0436">Ligase</keyword>
<dbReference type="EMBL" id="PFBU01000061">
    <property type="protein sequence ID" value="PIR78137.1"/>
    <property type="molecule type" value="Genomic_DNA"/>
</dbReference>
<evidence type="ECO:0000256" key="4">
    <source>
        <dbReference type="ARBA" id="ARBA00022490"/>
    </source>
</evidence>
<dbReference type="FunFam" id="3.50.40.10:FF:000001">
    <property type="entry name" value="Phenylalanine--tRNA ligase beta subunit"/>
    <property type="match status" value="1"/>
</dbReference>
<dbReference type="Pfam" id="PF03483">
    <property type="entry name" value="B3_4"/>
    <property type="match status" value="1"/>
</dbReference>
<dbReference type="InterPro" id="IPR005146">
    <property type="entry name" value="B3/B4_tRNA-bd"/>
</dbReference>
<dbReference type="GO" id="GO:0006432">
    <property type="term" value="P:phenylalanyl-tRNA aminoacylation"/>
    <property type="evidence" value="ECO:0007669"/>
    <property type="project" value="UniProtKB-UniRule"/>
</dbReference>
<keyword evidence="9 15" id="KW-0067">ATP-binding</keyword>
<evidence type="ECO:0000313" key="20">
    <source>
        <dbReference type="EMBL" id="PIR78137.1"/>
    </source>
</evidence>
<dbReference type="InterPro" id="IPR012340">
    <property type="entry name" value="NA-bd_OB-fold"/>
</dbReference>
<dbReference type="InterPro" id="IPR005121">
    <property type="entry name" value="Fdx_antiC-bd"/>
</dbReference>
<evidence type="ECO:0000256" key="8">
    <source>
        <dbReference type="ARBA" id="ARBA00022741"/>
    </source>
</evidence>
<feature type="binding site" evidence="15">
    <location>
        <position position="472"/>
    </location>
    <ligand>
        <name>Mg(2+)</name>
        <dbReference type="ChEBI" id="CHEBI:18420"/>
        <note>shared with alpha subunit</note>
    </ligand>
</feature>
<dbReference type="InterPro" id="IPR020825">
    <property type="entry name" value="Phe-tRNA_synthase-like_B3/B4"/>
</dbReference>
<dbReference type="SMART" id="SM00873">
    <property type="entry name" value="B3_4"/>
    <property type="match status" value="1"/>
</dbReference>